<dbReference type="GO" id="GO:0005524">
    <property type="term" value="F:ATP binding"/>
    <property type="evidence" value="ECO:0007669"/>
    <property type="project" value="UniProtKB-KW"/>
</dbReference>
<dbReference type="SMART" id="SM00359">
    <property type="entry name" value="PUA"/>
    <property type="match status" value="1"/>
</dbReference>
<dbReference type="PIRSF" id="PIRSF000729">
    <property type="entry name" value="GK"/>
    <property type="match status" value="1"/>
</dbReference>
<feature type="binding site" evidence="8">
    <location>
        <begin position="170"/>
        <end position="171"/>
    </location>
    <ligand>
        <name>ATP</name>
        <dbReference type="ChEBI" id="CHEBI:30616"/>
    </ligand>
</feature>
<accession>A0A0S7Y485</accession>
<keyword evidence="6 8" id="KW-0418">Kinase</keyword>
<keyword evidence="1 8" id="KW-0963">Cytoplasm</keyword>
<dbReference type="InterPro" id="IPR019797">
    <property type="entry name" value="Glutamate_5-kinase_CS"/>
</dbReference>
<evidence type="ECO:0000313" key="11">
    <source>
        <dbReference type="Proteomes" id="UP000051861"/>
    </source>
</evidence>
<proteinExistence type="inferred from homology"/>
<evidence type="ECO:0000256" key="5">
    <source>
        <dbReference type="ARBA" id="ARBA00022741"/>
    </source>
</evidence>
<dbReference type="InterPro" id="IPR002478">
    <property type="entry name" value="PUA"/>
</dbReference>
<dbReference type="Pfam" id="PF00696">
    <property type="entry name" value="AA_kinase"/>
    <property type="match status" value="1"/>
</dbReference>
<evidence type="ECO:0000256" key="1">
    <source>
        <dbReference type="ARBA" id="ARBA00022490"/>
    </source>
</evidence>
<evidence type="ECO:0000256" key="4">
    <source>
        <dbReference type="ARBA" id="ARBA00022679"/>
    </source>
</evidence>
<protein>
    <recommendedName>
        <fullName evidence="8">Glutamate 5-kinase</fullName>
        <ecNumber evidence="8">2.7.2.11</ecNumber>
    </recommendedName>
    <alternativeName>
        <fullName evidence="8">Gamma-glutamyl kinase</fullName>
        <shortName evidence="8">GK</shortName>
    </alternativeName>
</protein>
<evidence type="ECO:0000256" key="2">
    <source>
        <dbReference type="ARBA" id="ARBA00022605"/>
    </source>
</evidence>
<evidence type="ECO:0000256" key="7">
    <source>
        <dbReference type="ARBA" id="ARBA00022840"/>
    </source>
</evidence>
<feature type="domain" description="PUA" evidence="9">
    <location>
        <begin position="276"/>
        <end position="349"/>
    </location>
</feature>
<dbReference type="EMBL" id="LIZX01000026">
    <property type="protein sequence ID" value="KPJ69347.1"/>
    <property type="molecule type" value="Genomic_DNA"/>
</dbReference>
<dbReference type="InterPro" id="IPR036393">
    <property type="entry name" value="AceGlu_kinase-like_sf"/>
</dbReference>
<name>A0A0S7Y485_UNCSA</name>
<comment type="caution">
    <text evidence="10">The sequence shown here is derived from an EMBL/GenBank/DDBJ whole genome shotgun (WGS) entry which is preliminary data.</text>
</comment>
<dbReference type="PANTHER" id="PTHR43654:SF1">
    <property type="entry name" value="ISOPENTENYL PHOSPHATE KINASE"/>
    <property type="match status" value="1"/>
</dbReference>
<dbReference type="GO" id="GO:0005829">
    <property type="term" value="C:cytosol"/>
    <property type="evidence" value="ECO:0007669"/>
    <property type="project" value="TreeGrafter"/>
</dbReference>
<comment type="pathway">
    <text evidence="8">Amino-acid biosynthesis; L-proline biosynthesis; L-glutamate 5-semialdehyde from L-glutamate: step 1/2.</text>
</comment>
<evidence type="ECO:0000259" key="9">
    <source>
        <dbReference type="SMART" id="SM00359"/>
    </source>
</evidence>
<dbReference type="PRINTS" id="PR00474">
    <property type="entry name" value="GLU5KINASE"/>
</dbReference>
<dbReference type="CDD" id="cd04242">
    <property type="entry name" value="AAK_G5K_ProB"/>
    <property type="match status" value="1"/>
</dbReference>
<feature type="binding site" evidence="8">
    <location>
        <begin position="210"/>
        <end position="216"/>
    </location>
    <ligand>
        <name>ATP</name>
        <dbReference type="ChEBI" id="CHEBI:30616"/>
    </ligand>
</feature>
<comment type="similarity">
    <text evidence="8">Belongs to the glutamate 5-kinase family.</text>
</comment>
<keyword evidence="2 8" id="KW-0028">Amino-acid biosynthesis</keyword>
<dbReference type="PROSITE" id="PS50890">
    <property type="entry name" value="PUA"/>
    <property type="match status" value="1"/>
</dbReference>
<dbReference type="NCBIfam" id="TIGR01027">
    <property type="entry name" value="proB"/>
    <property type="match status" value="1"/>
</dbReference>
<keyword evidence="5 8" id="KW-0547">Nucleotide-binding</keyword>
<dbReference type="GO" id="GO:0055129">
    <property type="term" value="P:L-proline biosynthetic process"/>
    <property type="evidence" value="ECO:0007669"/>
    <property type="project" value="UniProtKB-UniRule"/>
</dbReference>
<comment type="function">
    <text evidence="8">Catalyzes the transfer of a phosphate group to glutamate to form L-glutamate 5-phosphate.</text>
</comment>
<dbReference type="InterPro" id="IPR011529">
    <property type="entry name" value="Glu_5kinase"/>
</dbReference>
<dbReference type="UniPathway" id="UPA00098">
    <property type="reaction ID" value="UER00359"/>
</dbReference>
<dbReference type="InterPro" id="IPR001057">
    <property type="entry name" value="Glu/AcGlu_kinase"/>
</dbReference>
<dbReference type="HAMAP" id="MF_00456">
    <property type="entry name" value="ProB"/>
    <property type="match status" value="1"/>
</dbReference>
<keyword evidence="7 8" id="KW-0067">ATP-binding</keyword>
<dbReference type="AlphaFoldDB" id="A0A0S7Y485"/>
<feature type="binding site" evidence="8">
    <location>
        <position position="138"/>
    </location>
    <ligand>
        <name>substrate</name>
    </ligand>
</feature>
<organism evidence="10 11">
    <name type="scientific">candidate division WOR-1 bacterium DG_54_3</name>
    <dbReference type="NCBI Taxonomy" id="1703775"/>
    <lineage>
        <taxon>Bacteria</taxon>
        <taxon>Bacillati</taxon>
        <taxon>Saganbacteria</taxon>
    </lineage>
</organism>
<dbReference type="GO" id="GO:0004349">
    <property type="term" value="F:glutamate 5-kinase activity"/>
    <property type="evidence" value="ECO:0007669"/>
    <property type="project" value="UniProtKB-UniRule"/>
</dbReference>
<evidence type="ECO:0000256" key="6">
    <source>
        <dbReference type="ARBA" id="ARBA00022777"/>
    </source>
</evidence>
<gene>
    <name evidence="8" type="primary">proB</name>
    <name evidence="10" type="ORF">AMJ44_04040</name>
</gene>
<keyword evidence="4 8" id="KW-0808">Transferase</keyword>
<dbReference type="InterPro" id="IPR005715">
    <property type="entry name" value="Glu_5kinase/COase_Synthase"/>
</dbReference>
<evidence type="ECO:0000313" key="10">
    <source>
        <dbReference type="EMBL" id="KPJ69347.1"/>
    </source>
</evidence>
<sequence>MAKKTFSTIVIKVGSSSLTDPKGKLDLPNLKRIASEIAELIKDKKKVVLVTSGAIVSGAERLGLGKPKTIPEKQAAAAVGQSRLMRQYEKAFEEYDLTVAQVLLTRDAIADRERYLNARNTLSTLLEENVVPIVNENDTVAIDEIKIGDNDNLAALTASLIGADLLILLTDVDGFYMKNEEGVPYLVPEIKEITRDVEDAAGHPSTQLGTGGMITKIQAAKICSNAGTHLAIIHGRKESLIKKIINGEEVGTVFVPKASKLESRKRWLAHGLEKEGMLIIDSGAESALLKKGKSLLPVGIKSVKGEFSAGALVTIADESEKEIARGLANLSSKELSEVIGKKDVGEAVHRDNLVIL</sequence>
<reference evidence="10 11" key="1">
    <citation type="journal article" date="2015" name="Microbiome">
        <title>Genomic resolution of linkages in carbon, nitrogen, and sulfur cycling among widespread estuary sediment bacteria.</title>
        <authorList>
            <person name="Baker B.J."/>
            <person name="Lazar C.S."/>
            <person name="Teske A.P."/>
            <person name="Dick G.J."/>
        </authorList>
    </citation>
    <scope>NUCLEOTIDE SEQUENCE [LARGE SCALE GENOMIC DNA]</scope>
    <source>
        <strain evidence="10">DG_54_3</strain>
    </source>
</reference>
<dbReference type="SUPFAM" id="SSF53633">
    <property type="entry name" value="Carbamate kinase-like"/>
    <property type="match status" value="1"/>
</dbReference>
<dbReference type="InterPro" id="IPR041739">
    <property type="entry name" value="G5K_ProB"/>
</dbReference>
<comment type="subcellular location">
    <subcellularLocation>
        <location evidence="8">Cytoplasm</location>
    </subcellularLocation>
</comment>
<dbReference type="Gene3D" id="2.30.130.10">
    <property type="entry name" value="PUA domain"/>
    <property type="match status" value="1"/>
</dbReference>
<evidence type="ECO:0000256" key="8">
    <source>
        <dbReference type="HAMAP-Rule" id="MF_00456"/>
    </source>
</evidence>
<dbReference type="Proteomes" id="UP000051861">
    <property type="component" value="Unassembled WGS sequence"/>
</dbReference>
<dbReference type="InterPro" id="IPR015947">
    <property type="entry name" value="PUA-like_sf"/>
</dbReference>
<feature type="binding site" evidence="8">
    <location>
        <position position="12"/>
    </location>
    <ligand>
        <name>ATP</name>
        <dbReference type="ChEBI" id="CHEBI:30616"/>
    </ligand>
</feature>
<dbReference type="FunFam" id="3.40.1160.10:FF:000018">
    <property type="entry name" value="Glutamate 5-kinase"/>
    <property type="match status" value="1"/>
</dbReference>
<dbReference type="SUPFAM" id="SSF88697">
    <property type="entry name" value="PUA domain-like"/>
    <property type="match status" value="1"/>
</dbReference>
<feature type="binding site" evidence="8">
    <location>
        <position position="150"/>
    </location>
    <ligand>
        <name>substrate</name>
    </ligand>
</feature>
<dbReference type="PROSITE" id="PS00902">
    <property type="entry name" value="GLUTAMATE_5_KINASE"/>
    <property type="match status" value="1"/>
</dbReference>
<feature type="binding site" evidence="8">
    <location>
        <position position="52"/>
    </location>
    <ligand>
        <name>substrate</name>
    </ligand>
</feature>
<evidence type="ECO:0000256" key="3">
    <source>
        <dbReference type="ARBA" id="ARBA00022650"/>
    </source>
</evidence>
<dbReference type="PATRIC" id="fig|1703775.3.peg.1042"/>
<dbReference type="InterPro" id="IPR001048">
    <property type="entry name" value="Asp/Glu/Uridylate_kinase"/>
</dbReference>
<comment type="catalytic activity">
    <reaction evidence="8">
        <text>L-glutamate + ATP = L-glutamyl 5-phosphate + ADP</text>
        <dbReference type="Rhea" id="RHEA:14877"/>
        <dbReference type="ChEBI" id="CHEBI:29985"/>
        <dbReference type="ChEBI" id="CHEBI:30616"/>
        <dbReference type="ChEBI" id="CHEBI:58274"/>
        <dbReference type="ChEBI" id="CHEBI:456216"/>
        <dbReference type="EC" id="2.7.2.11"/>
    </reaction>
</comment>
<dbReference type="GO" id="GO:0003723">
    <property type="term" value="F:RNA binding"/>
    <property type="evidence" value="ECO:0007669"/>
    <property type="project" value="InterPro"/>
</dbReference>
<dbReference type="CDD" id="cd21157">
    <property type="entry name" value="PUA_G5K"/>
    <property type="match status" value="1"/>
</dbReference>
<dbReference type="InterPro" id="IPR036974">
    <property type="entry name" value="PUA_sf"/>
</dbReference>
<dbReference type="Pfam" id="PF01472">
    <property type="entry name" value="PUA"/>
    <property type="match status" value="1"/>
</dbReference>
<keyword evidence="3 8" id="KW-0641">Proline biosynthesis</keyword>
<dbReference type="Gene3D" id="3.40.1160.10">
    <property type="entry name" value="Acetylglutamate kinase-like"/>
    <property type="match status" value="2"/>
</dbReference>
<dbReference type="EC" id="2.7.2.11" evidence="8"/>
<dbReference type="PANTHER" id="PTHR43654">
    <property type="entry name" value="GLUTAMATE 5-KINASE"/>
    <property type="match status" value="1"/>
</dbReference>